<organism evidence="3 4">
    <name type="scientific">Pseudopedobacter saltans (strain ATCC 51119 / DSM 12145 / JCM 21818 / CCUG 39354 / LMG 10337 / NBRC 100064 / NCIMB 13643)</name>
    <name type="common">Pedobacter saltans</name>
    <dbReference type="NCBI Taxonomy" id="762903"/>
    <lineage>
        <taxon>Bacteria</taxon>
        <taxon>Pseudomonadati</taxon>
        <taxon>Bacteroidota</taxon>
        <taxon>Sphingobacteriia</taxon>
        <taxon>Sphingobacteriales</taxon>
        <taxon>Sphingobacteriaceae</taxon>
        <taxon>Pseudopedobacter</taxon>
    </lineage>
</organism>
<dbReference type="PANTHER" id="PTHR42970:SF1">
    <property type="entry name" value="PECTATE LYASE C-RELATED"/>
    <property type="match status" value="1"/>
</dbReference>
<dbReference type="PROSITE" id="PS51257">
    <property type="entry name" value="PROKAR_LIPOPROTEIN"/>
    <property type="match status" value="1"/>
</dbReference>
<protein>
    <recommendedName>
        <fullName evidence="5">Pectate lyase</fullName>
    </recommendedName>
</protein>
<dbReference type="KEGG" id="psn:Pedsa_3355"/>
<reference evidence="3 4" key="1">
    <citation type="journal article" date="2011" name="Stand. Genomic Sci.">
        <title>Complete genome sequence of the gliding, heparinolytic Pedobacter saltans type strain (113).</title>
        <authorList>
            <person name="Liolios K."/>
            <person name="Sikorski J."/>
            <person name="Lu M."/>
            <person name="Nolan M."/>
            <person name="Lapidus A."/>
            <person name="Lucas S."/>
            <person name="Hammon N."/>
            <person name="Deshpande S."/>
            <person name="Cheng J.F."/>
            <person name="Tapia R."/>
            <person name="Han C."/>
            <person name="Goodwin L."/>
            <person name="Pitluck S."/>
            <person name="Huntemann M."/>
            <person name="Ivanova N."/>
            <person name="Pagani I."/>
            <person name="Mavromatis K."/>
            <person name="Ovchinikova G."/>
            <person name="Pati A."/>
            <person name="Chen A."/>
            <person name="Palaniappan K."/>
            <person name="Land M."/>
            <person name="Hauser L."/>
            <person name="Brambilla E.M."/>
            <person name="Kotsyurbenko O."/>
            <person name="Rohde M."/>
            <person name="Tindall B.J."/>
            <person name="Abt B."/>
            <person name="Goker M."/>
            <person name="Detter J.C."/>
            <person name="Woyke T."/>
            <person name="Bristow J."/>
            <person name="Eisen J.A."/>
            <person name="Markowitz V."/>
            <person name="Hugenholtz P."/>
            <person name="Klenk H.P."/>
            <person name="Kyrpides N.C."/>
        </authorList>
    </citation>
    <scope>NUCLEOTIDE SEQUENCE [LARGE SCALE GENOMIC DNA]</scope>
    <source>
        <strain evidence="4">ATCC 51119 / DSM 12145 / JCM 21818 / LMG 10337 / NBRC 100064 / NCIMB 13643</strain>
    </source>
</reference>
<gene>
    <name evidence="3" type="ordered locus">Pedsa_3355</name>
</gene>
<dbReference type="InterPro" id="IPR012334">
    <property type="entry name" value="Pectin_lyas_fold"/>
</dbReference>
<dbReference type="Proteomes" id="UP000000310">
    <property type="component" value="Chromosome"/>
</dbReference>
<keyword evidence="4" id="KW-1185">Reference proteome</keyword>
<dbReference type="SUPFAM" id="SSF51126">
    <property type="entry name" value="Pectin lyase-like"/>
    <property type="match status" value="1"/>
</dbReference>
<sequence length="504" mass="54791">MSIKIKEIFAILTITFISLSFGCKKTTEKYEAGEYKGPDNSNPPKPIEETAYAFPGAEGWGKNTTGGRGGKVIKVTNLNDSGAGSLRVAIDATGKRIIVFEISGNIKLKSRLNIKNGDLTIAGQTAPGDGICIQDYDVSIAANNVIIRYMRFRLGDTNVATIESDAIGGRDLENIMIDHCSMSWSIDEAASFYHNKNFTMQWCIISESMTNSGHSKGAHGYGGIWGGSPATFHHNLLAHHTSRNPRFDGGKRYSKGSGTGIGKFGIDKVDYRNNVIYNWSGNSAYGGENGEYNIVNNYYKAGPATPSKINRRIMQVSKDDPTGAANPGDFAPGYGTFYVAGNYVDGNTTISNDNWNGGMDFDSGITKEMAQKVTPFPSEQLSNHTAVQAYNAVLLYSGASYKRDAVDTRICKEVKDKTATYTGSVSKLPGIIDTQKDVEGWPVLNSLPAPKDTDGDGMPDDWEIANKLDPNKANANGRDLSTAYDNIEVYMNSLVREITEKQIQ</sequence>
<dbReference type="GO" id="GO:0046872">
    <property type="term" value="F:metal ion binding"/>
    <property type="evidence" value="ECO:0007669"/>
    <property type="project" value="UniProtKB-KW"/>
</dbReference>
<dbReference type="InterPro" id="IPR052063">
    <property type="entry name" value="Polysaccharide_Lyase_1"/>
</dbReference>
<accession>F0SCP6</accession>
<dbReference type="HOGENOM" id="CLU_016764_2_0_10"/>
<dbReference type="STRING" id="762903.Pedsa_3355"/>
<name>F0SCP6_PSESL</name>
<evidence type="ECO:0000256" key="1">
    <source>
        <dbReference type="ARBA" id="ARBA00022723"/>
    </source>
</evidence>
<dbReference type="EMBL" id="CP002545">
    <property type="protein sequence ID" value="ADY53890.1"/>
    <property type="molecule type" value="Genomic_DNA"/>
</dbReference>
<keyword evidence="2" id="KW-0325">Glycoprotein</keyword>
<dbReference type="AlphaFoldDB" id="F0SCP6"/>
<dbReference type="Gene3D" id="2.160.20.10">
    <property type="entry name" value="Single-stranded right-handed beta-helix, Pectin lyase-like"/>
    <property type="match status" value="1"/>
</dbReference>
<dbReference type="RefSeq" id="WP_013634373.1">
    <property type="nucleotide sequence ID" value="NC_015177.1"/>
</dbReference>
<dbReference type="eggNOG" id="COG3866">
    <property type="taxonomic scope" value="Bacteria"/>
</dbReference>
<evidence type="ECO:0000313" key="3">
    <source>
        <dbReference type="EMBL" id="ADY53890.1"/>
    </source>
</evidence>
<dbReference type="PANTHER" id="PTHR42970">
    <property type="entry name" value="PECTATE LYASE C-RELATED"/>
    <property type="match status" value="1"/>
</dbReference>
<evidence type="ECO:0008006" key="5">
    <source>
        <dbReference type="Google" id="ProtNLM"/>
    </source>
</evidence>
<keyword evidence="1" id="KW-0479">Metal-binding</keyword>
<evidence type="ECO:0000256" key="2">
    <source>
        <dbReference type="ARBA" id="ARBA00023180"/>
    </source>
</evidence>
<dbReference type="InterPro" id="IPR011050">
    <property type="entry name" value="Pectin_lyase_fold/virulence"/>
</dbReference>
<reference evidence="4" key="2">
    <citation type="submission" date="2011-02" db="EMBL/GenBank/DDBJ databases">
        <title>The complete genome of Pedobacter saltans DSM 12145.</title>
        <authorList>
            <consortium name="US DOE Joint Genome Institute (JGI-PGF)"/>
            <person name="Lucas S."/>
            <person name="Copeland A."/>
            <person name="Lapidus A."/>
            <person name="Bruce D."/>
            <person name="Goodwin L."/>
            <person name="Pitluck S."/>
            <person name="Kyrpides N."/>
            <person name="Mavromatis K."/>
            <person name="Pagani I."/>
            <person name="Ivanova N."/>
            <person name="Ovchinnikova G."/>
            <person name="Lu M."/>
            <person name="Detter J.C."/>
            <person name="Han C."/>
            <person name="Land M."/>
            <person name="Hauser L."/>
            <person name="Markowitz V."/>
            <person name="Cheng J.-F."/>
            <person name="Hugenholtz P."/>
            <person name="Woyke T."/>
            <person name="Wu D."/>
            <person name="Tindall B."/>
            <person name="Pomrenke H.G."/>
            <person name="Brambilla E."/>
            <person name="Klenk H.-P."/>
            <person name="Eisen J.A."/>
        </authorList>
    </citation>
    <scope>NUCLEOTIDE SEQUENCE [LARGE SCALE GENOMIC DNA]</scope>
    <source>
        <strain evidence="4">ATCC 51119 / DSM 12145 / JCM 21818 / LMG 10337 / NBRC 100064 / NCIMB 13643</strain>
    </source>
</reference>
<proteinExistence type="predicted"/>
<evidence type="ECO:0000313" key="4">
    <source>
        <dbReference type="Proteomes" id="UP000000310"/>
    </source>
</evidence>